<keyword evidence="8" id="KW-1185">Reference proteome</keyword>
<evidence type="ECO:0000313" key="7">
    <source>
        <dbReference type="EMBL" id="EGC38410.1"/>
    </source>
</evidence>
<sequence length="321" mass="36161">MTTTMKCGNNGCGKEFTAETIDQCCYHPGQAVFHEGLKGWSCCKKRVTDFDEFLGITGCTTGTHKVAEPKAASKPIVQSTTTSDVTGGVVEQKKETHAHPSDKFMPKPIKVDPNSTNANTTAAPKQFIKLPEYVEENDPEDAVIPEGAQCCRNSCKAFYKDESSRTEECHYHPGEPVFHEGSKGWSCCKPKAAIFEEFLKIKGCKTGKHKFIPPPKDESKVECRHDWYQQFDAIIMTIYAKNVDKVNSKIQFVDNQTISVELKLPNEKSFKKVYELAGTIDTAKSNFMILSTKVEFKLIKDPQESWSRLEKSELDLYRYQV</sequence>
<dbReference type="CDD" id="cd06466">
    <property type="entry name" value="p23_CS_SGT1_like"/>
    <property type="match status" value="1"/>
</dbReference>
<evidence type="ECO:0000256" key="2">
    <source>
        <dbReference type="ARBA" id="ARBA00022737"/>
    </source>
</evidence>
<feature type="domain" description="CHORD" evidence="6">
    <location>
        <begin position="7"/>
        <end position="64"/>
    </location>
</feature>
<gene>
    <name evidence="7" type="ORF">DICPUDRAFT_148893</name>
</gene>
<accession>F0ZCA0</accession>
<keyword evidence="2" id="KW-0677">Repeat</keyword>
<evidence type="ECO:0000256" key="1">
    <source>
        <dbReference type="ARBA" id="ARBA00022723"/>
    </source>
</evidence>
<protein>
    <recommendedName>
        <fullName evidence="9">CS domain-containing protein</fullName>
    </recommendedName>
</protein>
<dbReference type="GeneID" id="10502108"/>
<dbReference type="PROSITE" id="PS51203">
    <property type="entry name" value="CS"/>
    <property type="match status" value="1"/>
</dbReference>
<dbReference type="Proteomes" id="UP000001064">
    <property type="component" value="Unassembled WGS sequence"/>
</dbReference>
<name>F0ZCA0_DICPU</name>
<dbReference type="RefSeq" id="XP_003285071.1">
    <property type="nucleotide sequence ID" value="XM_003285023.1"/>
</dbReference>
<dbReference type="Gene3D" id="4.10.1130.20">
    <property type="match status" value="2"/>
</dbReference>
<dbReference type="InParanoid" id="F0ZCA0"/>
<dbReference type="AlphaFoldDB" id="F0ZCA0"/>
<dbReference type="InterPro" id="IPR008978">
    <property type="entry name" value="HSP20-like_chaperone"/>
</dbReference>
<dbReference type="OrthoDB" id="1898560at2759"/>
<dbReference type="VEuPathDB" id="AmoebaDB:DICPUDRAFT_148893"/>
<evidence type="ECO:0008006" key="9">
    <source>
        <dbReference type="Google" id="ProtNLM"/>
    </source>
</evidence>
<dbReference type="EMBL" id="GL870977">
    <property type="protein sequence ID" value="EGC38410.1"/>
    <property type="molecule type" value="Genomic_DNA"/>
</dbReference>
<dbReference type="KEGG" id="dpp:DICPUDRAFT_148893"/>
<keyword evidence="1" id="KW-0479">Metal-binding</keyword>
<evidence type="ECO:0000259" key="5">
    <source>
        <dbReference type="PROSITE" id="PS51203"/>
    </source>
</evidence>
<dbReference type="PANTHER" id="PTHR46983">
    <property type="entry name" value="CYSTEINE AND HISTIDINE-RICH DOMAIN-CONTAINING PROTEIN 1"/>
    <property type="match status" value="1"/>
</dbReference>
<dbReference type="OMA" id="KGYTCCK"/>
<organism evidence="7 8">
    <name type="scientific">Dictyostelium purpureum</name>
    <name type="common">Slime mold</name>
    <dbReference type="NCBI Taxonomy" id="5786"/>
    <lineage>
        <taxon>Eukaryota</taxon>
        <taxon>Amoebozoa</taxon>
        <taxon>Evosea</taxon>
        <taxon>Eumycetozoa</taxon>
        <taxon>Dictyostelia</taxon>
        <taxon>Dictyosteliales</taxon>
        <taxon>Dictyosteliaceae</taxon>
        <taxon>Dictyostelium</taxon>
    </lineage>
</organism>
<dbReference type="Pfam" id="PF04969">
    <property type="entry name" value="CS"/>
    <property type="match status" value="1"/>
</dbReference>
<evidence type="ECO:0000256" key="4">
    <source>
        <dbReference type="SAM" id="MobiDB-lite"/>
    </source>
</evidence>
<dbReference type="InterPro" id="IPR039790">
    <property type="entry name" value="CHRD1"/>
</dbReference>
<dbReference type="STRING" id="5786.F0ZCA0"/>
<feature type="region of interest" description="Disordered" evidence="4">
    <location>
        <begin position="95"/>
        <end position="120"/>
    </location>
</feature>
<dbReference type="Gene3D" id="2.60.40.790">
    <property type="match status" value="1"/>
</dbReference>
<feature type="compositionally biased region" description="Basic and acidic residues" evidence="4">
    <location>
        <begin position="95"/>
        <end position="105"/>
    </location>
</feature>
<evidence type="ECO:0000259" key="6">
    <source>
        <dbReference type="PROSITE" id="PS51401"/>
    </source>
</evidence>
<dbReference type="eggNOG" id="KOG1667">
    <property type="taxonomic scope" value="Eukaryota"/>
</dbReference>
<evidence type="ECO:0000256" key="3">
    <source>
        <dbReference type="ARBA" id="ARBA00022833"/>
    </source>
</evidence>
<dbReference type="SUPFAM" id="SSF49764">
    <property type="entry name" value="HSP20-like chaperones"/>
    <property type="match status" value="1"/>
</dbReference>
<reference evidence="8" key="1">
    <citation type="journal article" date="2011" name="Genome Biol.">
        <title>Comparative genomics of the social amoebae Dictyostelium discoideum and Dictyostelium purpureum.</title>
        <authorList>
            <consortium name="US DOE Joint Genome Institute (JGI-PGF)"/>
            <person name="Sucgang R."/>
            <person name="Kuo A."/>
            <person name="Tian X."/>
            <person name="Salerno W."/>
            <person name="Parikh A."/>
            <person name="Feasley C.L."/>
            <person name="Dalin E."/>
            <person name="Tu H."/>
            <person name="Huang E."/>
            <person name="Barry K."/>
            <person name="Lindquist E."/>
            <person name="Shapiro H."/>
            <person name="Bruce D."/>
            <person name="Schmutz J."/>
            <person name="Salamov A."/>
            <person name="Fey P."/>
            <person name="Gaudet P."/>
            <person name="Anjard C."/>
            <person name="Babu M.M."/>
            <person name="Basu S."/>
            <person name="Bushmanova Y."/>
            <person name="van der Wel H."/>
            <person name="Katoh-Kurasawa M."/>
            <person name="Dinh C."/>
            <person name="Coutinho P.M."/>
            <person name="Saito T."/>
            <person name="Elias M."/>
            <person name="Schaap P."/>
            <person name="Kay R.R."/>
            <person name="Henrissat B."/>
            <person name="Eichinger L."/>
            <person name="Rivero F."/>
            <person name="Putnam N.H."/>
            <person name="West C.M."/>
            <person name="Loomis W.F."/>
            <person name="Chisholm R.L."/>
            <person name="Shaulsky G."/>
            <person name="Strassmann J.E."/>
            <person name="Queller D.C."/>
            <person name="Kuspa A."/>
            <person name="Grigoriev I.V."/>
        </authorList>
    </citation>
    <scope>NUCLEOTIDE SEQUENCE [LARGE SCALE GENOMIC DNA]</scope>
    <source>
        <strain evidence="8">QSDP1</strain>
    </source>
</reference>
<proteinExistence type="predicted"/>
<keyword evidence="3" id="KW-0862">Zinc</keyword>
<feature type="domain" description="CHORD" evidence="6">
    <location>
        <begin position="150"/>
        <end position="209"/>
    </location>
</feature>
<dbReference type="InterPro" id="IPR007051">
    <property type="entry name" value="CHORD_dom"/>
</dbReference>
<feature type="domain" description="CS" evidence="5">
    <location>
        <begin position="220"/>
        <end position="310"/>
    </location>
</feature>
<dbReference type="Pfam" id="PF04968">
    <property type="entry name" value="CHORD"/>
    <property type="match status" value="2"/>
</dbReference>
<evidence type="ECO:0000313" key="8">
    <source>
        <dbReference type="Proteomes" id="UP000001064"/>
    </source>
</evidence>
<dbReference type="GO" id="GO:0008270">
    <property type="term" value="F:zinc ion binding"/>
    <property type="evidence" value="ECO:0000318"/>
    <property type="project" value="GO_Central"/>
</dbReference>
<dbReference type="PROSITE" id="PS51401">
    <property type="entry name" value="CHORD"/>
    <property type="match status" value="2"/>
</dbReference>
<dbReference type="PANTHER" id="PTHR46983:SF3">
    <property type="entry name" value="CHPADIPLOID STATE MAINTENANCE PROTEIN CHPA"/>
    <property type="match status" value="1"/>
</dbReference>
<dbReference type="InterPro" id="IPR007052">
    <property type="entry name" value="CS_dom"/>
</dbReference>